<dbReference type="AlphaFoldDB" id="A0A2N1PPY5"/>
<dbReference type="EMBL" id="PGXC01000005">
    <property type="protein sequence ID" value="PKK90391.1"/>
    <property type="molecule type" value="Genomic_DNA"/>
</dbReference>
<organism evidence="1 2">
    <name type="scientific">Candidatus Wallbacteria bacterium HGW-Wallbacteria-1</name>
    <dbReference type="NCBI Taxonomy" id="2013854"/>
    <lineage>
        <taxon>Bacteria</taxon>
        <taxon>Candidatus Walliibacteriota</taxon>
    </lineage>
</organism>
<name>A0A2N1PPY5_9BACT</name>
<dbReference type="PROSITE" id="PS51257">
    <property type="entry name" value="PROKAR_LIPOPROTEIN"/>
    <property type="match status" value="1"/>
</dbReference>
<accession>A0A2N1PPY5</accession>
<protein>
    <submittedName>
        <fullName evidence="1">Uncharacterized protein</fullName>
    </submittedName>
</protein>
<gene>
    <name evidence="1" type="ORF">CVV64_08485</name>
</gene>
<proteinExistence type="predicted"/>
<dbReference type="Proteomes" id="UP000233256">
    <property type="component" value="Unassembled WGS sequence"/>
</dbReference>
<sequence length="817" mass="85739">MRKVITMTVLCLMVFLMVVFMVSCSKNTSSDLAVNATTTGTISGKVVTSDTGIGVGQAVISLGGSTVATTATDGTFIVAGVRQGNEQIVATRGQDVGSTTVAITAGEVSEATITIISQVTNTVSAQNVRVVGRMVDAVSGEGIDGVAVQITDVGKATMTTLWNSSIADFATFFPQNVPEQPAGPNGPEHHGYFYFENVTPGVHTFKFSKTGYFDKQISMDISTTQRLVNETMVYDPKATGMIAGYVSFDADGLLAGDTANNDGSFNSATEWKASLSLDTGQTTTTVDIDGKVGYFKFENIPPRHLIYQNGVLIDPGYTLTALTTRTINNVPVSFQGQVIHIEVDESKTTISNVKLGGGSLNTNVNPAIQLPAANDMVTAATPLFQWEALSVTTSYVVKVFHIVNADPNTGLGGVTTEVMMERTVNNANTYTYDGTDLMNNEWYALKVFSMTNGVLSSGTGIRFKKVPFLIPTRVAPLDNDQTDPNETILAWNNTDSGGNYVVQLYTTSETAPATGADFSRVIWQYETASAAETNVKLTNSLLLPSKVYWWAVAQKNPADNSPVEFATVTDTSDIDKDGNTAEQVIDCGYFRTAPQPGVPVNPTGVFSDSQVTLTWTDPVAPQDLTGDAVHANHWHHVYVDAETTPRIIYANTTTIGVSNDVNHTLSIATVNQYGVESRLVTVTGTPGTPPAVTFTNWTVSPNTANLAVNTAGSINTSVSFTVNNLGGQAVTGLSVAVTAVGPGSGTDTLVGTVNLSGKGSVNVTIPLTVSVNANATAGQTAVFSFVGTATGGTSQTGTTGISGGGASGTTGLTVTYF</sequence>
<evidence type="ECO:0000313" key="1">
    <source>
        <dbReference type="EMBL" id="PKK90391.1"/>
    </source>
</evidence>
<evidence type="ECO:0000313" key="2">
    <source>
        <dbReference type="Proteomes" id="UP000233256"/>
    </source>
</evidence>
<comment type="caution">
    <text evidence="1">The sequence shown here is derived from an EMBL/GenBank/DDBJ whole genome shotgun (WGS) entry which is preliminary data.</text>
</comment>
<reference evidence="1 2" key="1">
    <citation type="journal article" date="2017" name="ISME J.">
        <title>Potential for microbial H2 and metal transformations associated with novel bacteria and archaea in deep terrestrial subsurface sediments.</title>
        <authorList>
            <person name="Hernsdorf A.W."/>
            <person name="Amano Y."/>
            <person name="Miyakawa K."/>
            <person name="Ise K."/>
            <person name="Suzuki Y."/>
            <person name="Anantharaman K."/>
            <person name="Probst A."/>
            <person name="Burstein D."/>
            <person name="Thomas B.C."/>
            <person name="Banfield J.F."/>
        </authorList>
    </citation>
    <scope>NUCLEOTIDE SEQUENCE [LARGE SCALE GENOMIC DNA]</scope>
    <source>
        <strain evidence="1">HGW-Wallbacteria-1</strain>
    </source>
</reference>